<accession>A0A1J5PB77</accession>
<evidence type="ECO:0000313" key="1">
    <source>
        <dbReference type="EMBL" id="OIQ67976.1"/>
    </source>
</evidence>
<comment type="caution">
    <text evidence="1">The sequence shown here is derived from an EMBL/GenBank/DDBJ whole genome shotgun (WGS) entry which is preliminary data.</text>
</comment>
<dbReference type="AlphaFoldDB" id="A0A1J5PB77"/>
<proteinExistence type="predicted"/>
<name>A0A1J5PB77_9ZZZZ</name>
<organism evidence="1">
    <name type="scientific">mine drainage metagenome</name>
    <dbReference type="NCBI Taxonomy" id="410659"/>
    <lineage>
        <taxon>unclassified sequences</taxon>
        <taxon>metagenomes</taxon>
        <taxon>ecological metagenomes</taxon>
    </lineage>
</organism>
<sequence>MRYVDAGRCALDLRTRDGYQTVYLRNCLIHSGFRHVPDRCTFGVRYRGDIRPVVTRRCLWESGYRIHD</sequence>
<gene>
    <name evidence="1" type="ORF">GALL_504360</name>
</gene>
<reference evidence="1" key="1">
    <citation type="submission" date="2016-10" db="EMBL/GenBank/DDBJ databases">
        <title>Sequence of Gallionella enrichment culture.</title>
        <authorList>
            <person name="Poehlein A."/>
            <person name="Muehling M."/>
            <person name="Daniel R."/>
        </authorList>
    </citation>
    <scope>NUCLEOTIDE SEQUENCE</scope>
</reference>
<protein>
    <submittedName>
        <fullName evidence="1">Uncharacterized protein</fullName>
    </submittedName>
</protein>
<dbReference type="EMBL" id="MLJW01005581">
    <property type="protein sequence ID" value="OIQ67976.1"/>
    <property type="molecule type" value="Genomic_DNA"/>
</dbReference>